<dbReference type="Gene3D" id="1.10.533.10">
    <property type="entry name" value="Death Domain, Fas"/>
    <property type="match status" value="1"/>
</dbReference>
<dbReference type="STRING" id="244447.ENSCSEP00000027065"/>
<dbReference type="PROSITE" id="PS50011">
    <property type="entry name" value="PROTEIN_KINASE_DOM"/>
    <property type="match status" value="1"/>
</dbReference>
<dbReference type="Gene3D" id="3.30.200.20">
    <property type="entry name" value="Phosphorylase Kinase, domain 1"/>
    <property type="match status" value="1"/>
</dbReference>
<feature type="compositionally biased region" description="Basic and acidic residues" evidence="4">
    <location>
        <begin position="146"/>
        <end position="155"/>
    </location>
</feature>
<dbReference type="GO" id="GO:0045087">
    <property type="term" value="P:innate immune response"/>
    <property type="evidence" value="ECO:0007669"/>
    <property type="project" value="UniProtKB-ARBA"/>
</dbReference>
<dbReference type="Pfam" id="PF00531">
    <property type="entry name" value="Death"/>
    <property type="match status" value="1"/>
</dbReference>
<dbReference type="GeneID" id="103384394"/>
<feature type="binding site" evidence="3">
    <location>
        <position position="236"/>
    </location>
    <ligand>
        <name>ATP</name>
        <dbReference type="ChEBI" id="CHEBI:30616"/>
    </ligand>
</feature>
<organism evidence="6 7">
    <name type="scientific">Cynoglossus semilaevis</name>
    <name type="common">Tongue sole</name>
    <dbReference type="NCBI Taxonomy" id="244447"/>
    <lineage>
        <taxon>Eukaryota</taxon>
        <taxon>Metazoa</taxon>
        <taxon>Chordata</taxon>
        <taxon>Craniata</taxon>
        <taxon>Vertebrata</taxon>
        <taxon>Euteleostomi</taxon>
        <taxon>Actinopterygii</taxon>
        <taxon>Neopterygii</taxon>
        <taxon>Teleostei</taxon>
        <taxon>Neoteleostei</taxon>
        <taxon>Acanthomorphata</taxon>
        <taxon>Carangaria</taxon>
        <taxon>Pleuronectiformes</taxon>
        <taxon>Pleuronectoidei</taxon>
        <taxon>Cynoglossidae</taxon>
        <taxon>Cynoglossinae</taxon>
        <taxon>Cynoglossus</taxon>
    </lineage>
</organism>
<feature type="domain" description="Protein kinase" evidence="5">
    <location>
        <begin position="209"/>
        <end position="509"/>
    </location>
</feature>
<dbReference type="InterPro" id="IPR017441">
    <property type="entry name" value="Protein_kinase_ATP_BS"/>
</dbReference>
<feature type="region of interest" description="Disordered" evidence="4">
    <location>
        <begin position="653"/>
        <end position="692"/>
    </location>
</feature>
<dbReference type="PROSITE" id="PS00107">
    <property type="entry name" value="PROTEIN_KINASE_ATP"/>
    <property type="match status" value="1"/>
</dbReference>
<dbReference type="SUPFAM" id="SSF56112">
    <property type="entry name" value="Protein kinase-like (PK-like)"/>
    <property type="match status" value="1"/>
</dbReference>
<dbReference type="GO" id="GO:0007165">
    <property type="term" value="P:signal transduction"/>
    <property type="evidence" value="ECO:0007669"/>
    <property type="project" value="InterPro"/>
</dbReference>
<dbReference type="GeneTree" id="ENSGT00940000160502"/>
<dbReference type="InterPro" id="IPR008271">
    <property type="entry name" value="Ser/Thr_kinase_AS"/>
</dbReference>
<reference evidence="6 7" key="1">
    <citation type="journal article" date="2014" name="Nat. Genet.">
        <title>Whole-genome sequence of a flatfish provides insights into ZW sex chromosome evolution and adaptation to a benthic lifestyle.</title>
        <authorList>
            <person name="Chen S."/>
            <person name="Zhang G."/>
            <person name="Shao C."/>
            <person name="Huang Q."/>
            <person name="Liu G."/>
            <person name="Zhang P."/>
            <person name="Song W."/>
            <person name="An N."/>
            <person name="Chalopin D."/>
            <person name="Volff J.N."/>
            <person name="Hong Y."/>
            <person name="Li Q."/>
            <person name="Sha Z."/>
            <person name="Zhou H."/>
            <person name="Xie M."/>
            <person name="Yu Q."/>
            <person name="Liu Y."/>
            <person name="Xiang H."/>
            <person name="Wang N."/>
            <person name="Wu K."/>
            <person name="Yang C."/>
            <person name="Zhou Q."/>
            <person name="Liao X."/>
            <person name="Yang L."/>
            <person name="Hu Q."/>
            <person name="Zhang J."/>
            <person name="Meng L."/>
            <person name="Jin L."/>
            <person name="Tian Y."/>
            <person name="Lian J."/>
            <person name="Yang J."/>
            <person name="Miao G."/>
            <person name="Liu S."/>
            <person name="Liang Z."/>
            <person name="Yan F."/>
            <person name="Li Y."/>
            <person name="Sun B."/>
            <person name="Zhang H."/>
            <person name="Zhang J."/>
            <person name="Zhu Y."/>
            <person name="Du M."/>
            <person name="Zhao Y."/>
            <person name="Schartl M."/>
            <person name="Tang Q."/>
            <person name="Wang J."/>
        </authorList>
    </citation>
    <scope>NUCLEOTIDE SEQUENCE</scope>
</reference>
<reference evidence="6" key="2">
    <citation type="submission" date="2025-05" db="UniProtKB">
        <authorList>
            <consortium name="Ensembl"/>
        </authorList>
    </citation>
    <scope>IDENTIFICATION</scope>
</reference>
<evidence type="ECO:0000256" key="3">
    <source>
        <dbReference type="PROSITE-ProRule" id="PRU10141"/>
    </source>
</evidence>
<dbReference type="GO" id="GO:0005886">
    <property type="term" value="C:plasma membrane"/>
    <property type="evidence" value="ECO:0007669"/>
    <property type="project" value="TreeGrafter"/>
</dbReference>
<sequence length="692" mass="76022">MSEADPDAYFLSGDPGSRTERQILLHSLPASVMWKFCTVMDGLSELDWSRFASEVLGDQLTLRLAEKQERRSDFVMNHWGNRNGQLGELMDLLKRLRLLRPLDVIQSYLSSLTPVFSPPPACHQHHLSVAPKTSQATPTVSTCRLRPTENKEGGRKLLPGPAPPPSGMLSELCTPPQNIMTSSSKSIDGIGTRVMSWSFEEVHAGTQGFSPSLQVGEGGFGVVYRAALRNMDCAVKRLKQDFILDWMQLKETFHTEVDKLSKFRHPNIVDLLGISEGGGSVCLIYSFMENGSLEDQLHNKCGALSWSDRLCIVEGVSSALFFLHSPPESHASLIHGDVKSSNILLDRHMVPKLADFGLARFACGQNTRKSSKRTGFQTASVGKTETVRGTLAYLPDEYIRNGEFGPAMDVYSFGVVLLEVLTGRPALDRKGQQDIFLKDLVEDVEESAAGSCEAEWRKHLDHHLIRAGSADLTGWMKIVTLACTCLKKRRKERPLMSEVYKKLKEMQVLVGGATSSSWRLPHPPVDSSIDDLSCPMSKLGILEDMDVQLQSFNSPFSPALHQTLHSSSSCSFVGPCETDESQGLPQYDLQSHCRSNQTSFRCVPVTAGEQYPVQLKGPSVPTEDQYDCPPLPLNKPGWDATAGLYGVTKSLSSIGSLQSTSPQTSADGGGISEDSRGPEESDELDYLTSNHS</sequence>
<evidence type="ECO:0000313" key="7">
    <source>
        <dbReference type="Proteomes" id="UP000265120"/>
    </source>
</evidence>
<dbReference type="InterPro" id="IPR000719">
    <property type="entry name" value="Prot_kinase_dom"/>
</dbReference>
<dbReference type="GO" id="GO:0004672">
    <property type="term" value="F:protein kinase activity"/>
    <property type="evidence" value="ECO:0007669"/>
    <property type="project" value="InterPro"/>
</dbReference>
<accession>A0A3P8WHW1</accession>
<dbReference type="PANTHER" id="PTHR27001">
    <property type="entry name" value="OS01G0253100 PROTEIN"/>
    <property type="match status" value="1"/>
</dbReference>
<dbReference type="Ensembl" id="ENSCSET00000027429.1">
    <property type="protein sequence ID" value="ENSCSEP00000027065.1"/>
    <property type="gene ID" value="ENSCSEG00000017284.1"/>
</dbReference>
<dbReference type="PANTHER" id="PTHR27001:SF939">
    <property type="entry name" value="INTERLEUKIN 1 RECEPTOR ASSOCIATED KINASE 1"/>
    <property type="match status" value="1"/>
</dbReference>
<evidence type="ECO:0000256" key="4">
    <source>
        <dbReference type="SAM" id="MobiDB-lite"/>
    </source>
</evidence>
<name>A0A3P8WHW1_CYNSE</name>
<dbReference type="OrthoDB" id="4062651at2759"/>
<dbReference type="SUPFAM" id="SSF47986">
    <property type="entry name" value="DEATH domain"/>
    <property type="match status" value="1"/>
</dbReference>
<dbReference type="Proteomes" id="UP000265120">
    <property type="component" value="Chromosome 10"/>
</dbReference>
<dbReference type="OMA" id="MTQVYES"/>
<dbReference type="Ensembl" id="ENSCSET00000027438.1">
    <property type="protein sequence ID" value="ENSCSEP00000027073.1"/>
    <property type="gene ID" value="ENSCSEG00000017284.1"/>
</dbReference>
<evidence type="ECO:0000256" key="2">
    <source>
        <dbReference type="ARBA" id="ARBA00022840"/>
    </source>
</evidence>
<feature type="region of interest" description="Disordered" evidence="4">
    <location>
        <begin position="130"/>
        <end position="167"/>
    </location>
</feature>
<dbReference type="SMART" id="SM00220">
    <property type="entry name" value="S_TKc"/>
    <property type="match status" value="1"/>
</dbReference>
<dbReference type="InterPro" id="IPR011009">
    <property type="entry name" value="Kinase-like_dom_sf"/>
</dbReference>
<evidence type="ECO:0000256" key="1">
    <source>
        <dbReference type="ARBA" id="ARBA00022741"/>
    </source>
</evidence>
<dbReference type="KEGG" id="csem:103384394"/>
<dbReference type="Pfam" id="PF00069">
    <property type="entry name" value="Pkinase"/>
    <property type="match status" value="1"/>
</dbReference>
<evidence type="ECO:0000313" key="6">
    <source>
        <dbReference type="Ensembl" id="ENSCSEP00000027073.1"/>
    </source>
</evidence>
<dbReference type="PROSITE" id="PS00108">
    <property type="entry name" value="PROTEIN_KINASE_ST"/>
    <property type="match status" value="1"/>
</dbReference>
<dbReference type="AlphaFoldDB" id="A0A3P8WHW1"/>
<feature type="compositionally biased region" description="Polar residues" evidence="4">
    <location>
        <begin position="131"/>
        <end position="142"/>
    </location>
</feature>
<keyword evidence="7" id="KW-1185">Reference proteome</keyword>
<dbReference type="InterPro" id="IPR011029">
    <property type="entry name" value="DEATH-like_dom_sf"/>
</dbReference>
<dbReference type="InterPro" id="IPR000488">
    <property type="entry name" value="Death_dom"/>
</dbReference>
<dbReference type="GO" id="GO:0071345">
    <property type="term" value="P:cellular response to cytokine stimulus"/>
    <property type="evidence" value="ECO:0007669"/>
    <property type="project" value="UniProtKB-ARBA"/>
</dbReference>
<dbReference type="RefSeq" id="XP_008316118.2">
    <property type="nucleotide sequence ID" value="XM_008317896.3"/>
</dbReference>
<dbReference type="Gene3D" id="1.10.510.10">
    <property type="entry name" value="Transferase(Phosphotransferase) domain 1"/>
    <property type="match status" value="1"/>
</dbReference>
<dbReference type="CTD" id="3654"/>
<proteinExistence type="predicted"/>
<keyword evidence="2 3" id="KW-0067">ATP-binding</keyword>
<protein>
    <submittedName>
        <fullName evidence="6">Interleukin 1 receptor associated kinase 1</fullName>
    </submittedName>
</protein>
<evidence type="ECO:0000259" key="5">
    <source>
        <dbReference type="PROSITE" id="PS50011"/>
    </source>
</evidence>
<keyword evidence="1 3" id="KW-0547">Nucleotide-binding</keyword>
<dbReference type="GO" id="GO:0005524">
    <property type="term" value="F:ATP binding"/>
    <property type="evidence" value="ECO:0007669"/>
    <property type="project" value="UniProtKB-UniRule"/>
</dbReference>